<name>A0A1M3U1E0_ASPLC</name>
<dbReference type="AlphaFoldDB" id="A0A1M3U1E0"/>
<gene>
    <name evidence="1" type="ORF">ASPFODRAFT_697381</name>
</gene>
<dbReference type="Proteomes" id="UP000184063">
    <property type="component" value="Unassembled WGS sequence"/>
</dbReference>
<sequence>MPPVGPIHCPPPLYYVHSLVGVPLLPKPRFSVISDVPRLALWIIDAFIKI</sequence>
<accession>A0A1M3U1E0</accession>
<proteinExistence type="predicted"/>
<dbReference type="EMBL" id="KV878236">
    <property type="protein sequence ID" value="OJZ92821.1"/>
    <property type="molecule type" value="Genomic_DNA"/>
</dbReference>
<organism evidence="1 2">
    <name type="scientific">Aspergillus luchuensis (strain CBS 106.47)</name>
    <dbReference type="NCBI Taxonomy" id="1137211"/>
    <lineage>
        <taxon>Eukaryota</taxon>
        <taxon>Fungi</taxon>
        <taxon>Dikarya</taxon>
        <taxon>Ascomycota</taxon>
        <taxon>Pezizomycotina</taxon>
        <taxon>Eurotiomycetes</taxon>
        <taxon>Eurotiomycetidae</taxon>
        <taxon>Eurotiales</taxon>
        <taxon>Aspergillaceae</taxon>
        <taxon>Aspergillus</taxon>
        <taxon>Aspergillus subgen. Circumdati</taxon>
    </lineage>
</organism>
<evidence type="ECO:0000313" key="2">
    <source>
        <dbReference type="Proteomes" id="UP000184063"/>
    </source>
</evidence>
<protein>
    <submittedName>
        <fullName evidence="1">Uncharacterized protein</fullName>
    </submittedName>
</protein>
<reference evidence="2" key="1">
    <citation type="journal article" date="2017" name="Genome Biol.">
        <title>Comparative genomics reveals high biological diversity and specific adaptations in the industrially and medically important fungal genus Aspergillus.</title>
        <authorList>
            <person name="de Vries R.P."/>
            <person name="Riley R."/>
            <person name="Wiebenga A."/>
            <person name="Aguilar-Osorio G."/>
            <person name="Amillis S."/>
            <person name="Uchima C.A."/>
            <person name="Anderluh G."/>
            <person name="Asadollahi M."/>
            <person name="Askin M."/>
            <person name="Barry K."/>
            <person name="Battaglia E."/>
            <person name="Bayram O."/>
            <person name="Benocci T."/>
            <person name="Braus-Stromeyer S.A."/>
            <person name="Caldana C."/>
            <person name="Canovas D."/>
            <person name="Cerqueira G.C."/>
            <person name="Chen F."/>
            <person name="Chen W."/>
            <person name="Choi C."/>
            <person name="Clum A."/>
            <person name="Dos Santos R.A."/>
            <person name="Damasio A.R."/>
            <person name="Diallinas G."/>
            <person name="Emri T."/>
            <person name="Fekete E."/>
            <person name="Flipphi M."/>
            <person name="Freyberg S."/>
            <person name="Gallo A."/>
            <person name="Gournas C."/>
            <person name="Habgood R."/>
            <person name="Hainaut M."/>
            <person name="Harispe M.L."/>
            <person name="Henrissat B."/>
            <person name="Hilden K.S."/>
            <person name="Hope R."/>
            <person name="Hossain A."/>
            <person name="Karabika E."/>
            <person name="Karaffa L."/>
            <person name="Karanyi Z."/>
            <person name="Krasevec N."/>
            <person name="Kuo A."/>
            <person name="Kusch H."/>
            <person name="LaButti K."/>
            <person name="Lagendijk E.L."/>
            <person name="Lapidus A."/>
            <person name="Levasseur A."/>
            <person name="Lindquist E."/>
            <person name="Lipzen A."/>
            <person name="Logrieco A.F."/>
            <person name="MacCabe A."/>
            <person name="Maekelae M.R."/>
            <person name="Malavazi I."/>
            <person name="Melin P."/>
            <person name="Meyer V."/>
            <person name="Mielnichuk N."/>
            <person name="Miskei M."/>
            <person name="Molnar A.P."/>
            <person name="Mule G."/>
            <person name="Ngan C.Y."/>
            <person name="Orejas M."/>
            <person name="Orosz E."/>
            <person name="Ouedraogo J.P."/>
            <person name="Overkamp K.M."/>
            <person name="Park H.-S."/>
            <person name="Perrone G."/>
            <person name="Piumi F."/>
            <person name="Punt P.J."/>
            <person name="Ram A.F."/>
            <person name="Ramon A."/>
            <person name="Rauscher S."/>
            <person name="Record E."/>
            <person name="Riano-Pachon D.M."/>
            <person name="Robert V."/>
            <person name="Roehrig J."/>
            <person name="Ruller R."/>
            <person name="Salamov A."/>
            <person name="Salih N.S."/>
            <person name="Samson R.A."/>
            <person name="Sandor E."/>
            <person name="Sanguinetti M."/>
            <person name="Schuetze T."/>
            <person name="Sepcic K."/>
            <person name="Shelest E."/>
            <person name="Sherlock G."/>
            <person name="Sophianopoulou V."/>
            <person name="Squina F.M."/>
            <person name="Sun H."/>
            <person name="Susca A."/>
            <person name="Todd R.B."/>
            <person name="Tsang A."/>
            <person name="Unkles S.E."/>
            <person name="van de Wiele N."/>
            <person name="van Rossen-Uffink D."/>
            <person name="Oliveira J.V."/>
            <person name="Vesth T.C."/>
            <person name="Visser J."/>
            <person name="Yu J.-H."/>
            <person name="Zhou M."/>
            <person name="Andersen M.R."/>
            <person name="Archer D.B."/>
            <person name="Baker S.E."/>
            <person name="Benoit I."/>
            <person name="Brakhage A.A."/>
            <person name="Braus G.H."/>
            <person name="Fischer R."/>
            <person name="Frisvad J.C."/>
            <person name="Goldman G.H."/>
            <person name="Houbraken J."/>
            <person name="Oakley B."/>
            <person name="Pocsi I."/>
            <person name="Scazzocchio C."/>
            <person name="Seiboth B."/>
            <person name="vanKuyk P.A."/>
            <person name="Wortman J."/>
            <person name="Dyer P.S."/>
            <person name="Grigoriev I.V."/>
        </authorList>
    </citation>
    <scope>NUCLEOTIDE SEQUENCE [LARGE SCALE GENOMIC DNA]</scope>
    <source>
        <strain evidence="2">CBS 106.47</strain>
    </source>
</reference>
<evidence type="ECO:0000313" key="1">
    <source>
        <dbReference type="EMBL" id="OJZ92821.1"/>
    </source>
</evidence>
<dbReference type="VEuPathDB" id="FungiDB:ASPFODRAFT_697381"/>